<dbReference type="InParanoid" id="A0A1E7G067"/>
<evidence type="ECO:0000313" key="2">
    <source>
        <dbReference type="Proteomes" id="UP000095751"/>
    </source>
</evidence>
<accession>A0A1E7G067</accession>
<dbReference type="AlphaFoldDB" id="A0A1E7G067"/>
<dbReference type="EMBL" id="KV784353">
    <property type="protein sequence ID" value="OEU23593.1"/>
    <property type="molecule type" value="Genomic_DNA"/>
</dbReference>
<dbReference type="KEGG" id="fcy:FRACYDRAFT_233768"/>
<dbReference type="Proteomes" id="UP000095751">
    <property type="component" value="Unassembled WGS sequence"/>
</dbReference>
<name>A0A1E7G067_9STRA</name>
<gene>
    <name evidence="1" type="ORF">FRACYDRAFT_233768</name>
</gene>
<proteinExistence type="predicted"/>
<protein>
    <submittedName>
        <fullName evidence="1">Uncharacterized protein</fullName>
    </submittedName>
</protein>
<organism evidence="1 2">
    <name type="scientific">Fragilariopsis cylindrus CCMP1102</name>
    <dbReference type="NCBI Taxonomy" id="635003"/>
    <lineage>
        <taxon>Eukaryota</taxon>
        <taxon>Sar</taxon>
        <taxon>Stramenopiles</taxon>
        <taxon>Ochrophyta</taxon>
        <taxon>Bacillariophyta</taxon>
        <taxon>Bacillariophyceae</taxon>
        <taxon>Bacillariophycidae</taxon>
        <taxon>Bacillariales</taxon>
        <taxon>Bacillariaceae</taxon>
        <taxon>Fragilariopsis</taxon>
    </lineage>
</organism>
<reference evidence="1 2" key="1">
    <citation type="submission" date="2016-09" db="EMBL/GenBank/DDBJ databases">
        <title>Extensive genetic diversity and differential bi-allelic expression allows diatom success in the polar Southern Ocean.</title>
        <authorList>
            <consortium name="DOE Joint Genome Institute"/>
            <person name="Mock T."/>
            <person name="Otillar R.P."/>
            <person name="Strauss J."/>
            <person name="Dupont C."/>
            <person name="Frickenhaus S."/>
            <person name="Maumus F."/>
            <person name="Mcmullan M."/>
            <person name="Sanges R."/>
            <person name="Schmutz J."/>
            <person name="Toseland A."/>
            <person name="Valas R."/>
            <person name="Veluchamy A."/>
            <person name="Ward B.J."/>
            <person name="Allen A."/>
            <person name="Barry K."/>
            <person name="Falciatore A."/>
            <person name="Ferrante M."/>
            <person name="Fortunato A.E."/>
            <person name="Gloeckner G."/>
            <person name="Gruber A."/>
            <person name="Hipkin R."/>
            <person name="Janech M."/>
            <person name="Kroth P."/>
            <person name="Leese F."/>
            <person name="Lindquist E."/>
            <person name="Lyon B.R."/>
            <person name="Martin J."/>
            <person name="Mayer C."/>
            <person name="Parker M."/>
            <person name="Quesneville H."/>
            <person name="Raymond J."/>
            <person name="Uhlig C."/>
            <person name="Valentin K.U."/>
            <person name="Worden A.Z."/>
            <person name="Armbrust E.V."/>
            <person name="Bowler C."/>
            <person name="Green B."/>
            <person name="Moulton V."/>
            <person name="Van Oosterhout C."/>
            <person name="Grigoriev I."/>
        </authorList>
    </citation>
    <scope>NUCLEOTIDE SEQUENCE [LARGE SCALE GENOMIC DNA]</scope>
    <source>
        <strain evidence="1 2">CCMP1102</strain>
    </source>
</reference>
<evidence type="ECO:0000313" key="1">
    <source>
        <dbReference type="EMBL" id="OEU23593.1"/>
    </source>
</evidence>
<keyword evidence="2" id="KW-1185">Reference proteome</keyword>
<sequence>MVTVGWNAFTPILTGTSTQIPMKQGNQSKATITFTSGLYGTPANNKVLADGKETCLMGSIPLLSGNSLSSKHNSCNKLTGNMVYHVSEQEALLTGALGGLVYFMSICVDVPVKIGVGSFSNQQ</sequence>